<dbReference type="Gene3D" id="3.40.50.10140">
    <property type="entry name" value="Toll/interleukin-1 receptor homology (TIR) domain"/>
    <property type="match status" value="1"/>
</dbReference>
<keyword evidence="2" id="KW-0433">Leucine-rich repeat</keyword>
<feature type="domain" description="TIR" evidence="12">
    <location>
        <begin position="5"/>
        <end position="142"/>
    </location>
</feature>
<dbReference type="InterPro" id="IPR002182">
    <property type="entry name" value="NB-ARC"/>
</dbReference>
<dbReference type="SUPFAM" id="SSF46785">
    <property type="entry name" value="Winged helix' DNA-binding domain"/>
    <property type="match status" value="2"/>
</dbReference>
<dbReference type="GO" id="GO:0005524">
    <property type="term" value="F:ATP binding"/>
    <property type="evidence" value="ECO:0007669"/>
    <property type="project" value="UniProtKB-KW"/>
</dbReference>
<reference evidence="15" key="1">
    <citation type="journal article" date="2013" name="Nat. Genet.">
        <title>The Capsella rubella genome and the genomic consequences of rapid mating system evolution.</title>
        <authorList>
            <person name="Slotte T."/>
            <person name="Hazzouri K.M."/>
            <person name="Agren J.A."/>
            <person name="Koenig D."/>
            <person name="Maumus F."/>
            <person name="Guo Y.L."/>
            <person name="Steige K."/>
            <person name="Platts A.E."/>
            <person name="Escobar J.S."/>
            <person name="Newman L.K."/>
            <person name="Wang W."/>
            <person name="Mandakova T."/>
            <person name="Vello E."/>
            <person name="Smith L.M."/>
            <person name="Henz S.R."/>
            <person name="Steffen J."/>
            <person name="Takuno S."/>
            <person name="Brandvain Y."/>
            <person name="Coop G."/>
            <person name="Andolfatto P."/>
            <person name="Hu T.T."/>
            <person name="Blanchette M."/>
            <person name="Clark R.M."/>
            <person name="Quesneville H."/>
            <person name="Nordborg M."/>
            <person name="Gaut B.S."/>
            <person name="Lysak M.A."/>
            <person name="Jenkins J."/>
            <person name="Grimwood J."/>
            <person name="Chapman J."/>
            <person name="Prochnik S."/>
            <person name="Shu S."/>
            <person name="Rokhsar D."/>
            <person name="Schmutz J."/>
            <person name="Weigel D."/>
            <person name="Wright S.I."/>
        </authorList>
    </citation>
    <scope>NUCLEOTIDE SEQUENCE [LARGE SCALE GENOMIC DNA]</scope>
    <source>
        <strain evidence="15">cv. Monte Gargano</strain>
    </source>
</reference>
<evidence type="ECO:0000256" key="1">
    <source>
        <dbReference type="ARBA" id="ARBA00004123"/>
    </source>
</evidence>
<dbReference type="OrthoDB" id="1047842at2759"/>
<evidence type="ECO:0000256" key="11">
    <source>
        <dbReference type="SAM" id="MobiDB-lite"/>
    </source>
</evidence>
<dbReference type="FunFam" id="3.40.50.300:FF:001957">
    <property type="entry name" value="Disease resistance protein (TIR-NBS-LRR class)"/>
    <property type="match status" value="1"/>
</dbReference>
<evidence type="ECO:0000256" key="5">
    <source>
        <dbReference type="ARBA" id="ARBA00022821"/>
    </source>
</evidence>
<keyword evidence="4" id="KW-0547">Nucleotide-binding</keyword>
<keyword evidence="7" id="KW-0805">Transcription regulation</keyword>
<accession>R0EUJ3</accession>
<dbReference type="KEGG" id="crb:17875137"/>
<dbReference type="Gene3D" id="3.40.50.300">
    <property type="entry name" value="P-loop containing nucleotide triphosphate hydrolases"/>
    <property type="match status" value="1"/>
</dbReference>
<dbReference type="PANTHER" id="PTHR11017">
    <property type="entry name" value="LEUCINE-RICH REPEAT-CONTAINING PROTEIN"/>
    <property type="match status" value="1"/>
</dbReference>
<evidence type="ECO:0000256" key="3">
    <source>
        <dbReference type="ARBA" id="ARBA00022737"/>
    </source>
</evidence>
<dbReference type="InterPro" id="IPR036576">
    <property type="entry name" value="WRKY_dom_sf"/>
</dbReference>
<feature type="compositionally biased region" description="Low complexity" evidence="11">
    <location>
        <begin position="1286"/>
        <end position="1310"/>
    </location>
</feature>
<dbReference type="GO" id="GO:0007165">
    <property type="term" value="P:signal transduction"/>
    <property type="evidence" value="ECO:0007669"/>
    <property type="project" value="InterPro"/>
</dbReference>
<dbReference type="PANTHER" id="PTHR11017:SF456">
    <property type="entry name" value="DISEASE RESISTANCE PROTEIN RRS1"/>
    <property type="match status" value="1"/>
</dbReference>
<dbReference type="InterPro" id="IPR000157">
    <property type="entry name" value="TIR_dom"/>
</dbReference>
<evidence type="ECO:0000256" key="6">
    <source>
        <dbReference type="ARBA" id="ARBA00022840"/>
    </source>
</evidence>
<dbReference type="Gene3D" id="2.20.25.80">
    <property type="entry name" value="WRKY domain"/>
    <property type="match status" value="1"/>
</dbReference>
<dbReference type="PROSITE" id="PS50811">
    <property type="entry name" value="WRKY"/>
    <property type="match status" value="1"/>
</dbReference>
<dbReference type="InterPro" id="IPR036390">
    <property type="entry name" value="WH_DNA-bd_sf"/>
</dbReference>
<dbReference type="Pfam" id="PF03106">
    <property type="entry name" value="WRKY"/>
    <property type="match status" value="1"/>
</dbReference>
<comment type="subcellular location">
    <subcellularLocation>
        <location evidence="1">Nucleus</location>
    </subcellularLocation>
</comment>
<dbReference type="GO" id="GO:0043565">
    <property type="term" value="F:sequence-specific DNA binding"/>
    <property type="evidence" value="ECO:0007669"/>
    <property type="project" value="InterPro"/>
</dbReference>
<keyword evidence="8" id="KW-0238">DNA-binding</keyword>
<dbReference type="EMBL" id="KB870812">
    <property type="protein sequence ID" value="EOA12792.1"/>
    <property type="molecule type" value="Genomic_DNA"/>
</dbReference>
<evidence type="ECO:0000256" key="9">
    <source>
        <dbReference type="ARBA" id="ARBA00023163"/>
    </source>
</evidence>
<dbReference type="SUPFAM" id="SSF52200">
    <property type="entry name" value="Toll/Interleukin receptor TIR domain"/>
    <property type="match status" value="1"/>
</dbReference>
<evidence type="ECO:0000259" key="12">
    <source>
        <dbReference type="PROSITE" id="PS50104"/>
    </source>
</evidence>
<dbReference type="Pfam" id="PF00931">
    <property type="entry name" value="NB-ARC"/>
    <property type="match status" value="1"/>
</dbReference>
<dbReference type="FunFam" id="3.80.10.10:FF:001177">
    <property type="entry name" value="Disease resistance protein RRS1"/>
    <property type="match status" value="1"/>
</dbReference>
<keyword evidence="5" id="KW-0611">Plant defense</keyword>
<dbReference type="InterPro" id="IPR058192">
    <property type="entry name" value="WHD_ROQ1-like"/>
</dbReference>
<dbReference type="InterPro" id="IPR035897">
    <property type="entry name" value="Toll_tir_struct_dom_sf"/>
</dbReference>
<dbReference type="FunFam" id="1.10.8.430:FF:000004">
    <property type="entry name" value="Disease resistance protein (TIR-NBS-LRR class)"/>
    <property type="match status" value="1"/>
</dbReference>
<dbReference type="Pfam" id="PF23282">
    <property type="entry name" value="WHD_ROQ1"/>
    <property type="match status" value="2"/>
</dbReference>
<dbReference type="PRINTS" id="PR00364">
    <property type="entry name" value="DISEASERSIST"/>
</dbReference>
<name>R0EUJ3_9BRAS</name>
<proteinExistence type="predicted"/>
<keyword evidence="15" id="KW-1185">Reference proteome</keyword>
<feature type="domain" description="WRKY" evidence="13">
    <location>
        <begin position="1209"/>
        <end position="1277"/>
    </location>
</feature>
<dbReference type="GO" id="GO:0003700">
    <property type="term" value="F:DNA-binding transcription factor activity"/>
    <property type="evidence" value="ECO:0007669"/>
    <property type="project" value="InterPro"/>
</dbReference>
<dbReference type="SMART" id="SM00774">
    <property type="entry name" value="WRKY"/>
    <property type="match status" value="1"/>
</dbReference>
<evidence type="ECO:0000313" key="15">
    <source>
        <dbReference type="Proteomes" id="UP000029121"/>
    </source>
</evidence>
<keyword evidence="3" id="KW-0677">Repeat</keyword>
<feature type="region of interest" description="Disordered" evidence="11">
    <location>
        <begin position="1284"/>
        <end position="1332"/>
    </location>
</feature>
<dbReference type="GO" id="GO:0006952">
    <property type="term" value="P:defense response"/>
    <property type="evidence" value="ECO:0007669"/>
    <property type="project" value="UniProtKB-KW"/>
</dbReference>
<dbReference type="GO" id="GO:0005634">
    <property type="term" value="C:nucleus"/>
    <property type="evidence" value="ECO:0007669"/>
    <property type="project" value="UniProtKB-SubCell"/>
</dbReference>
<dbReference type="InterPro" id="IPR044974">
    <property type="entry name" value="Disease_R_plants"/>
</dbReference>
<keyword evidence="9" id="KW-0804">Transcription</keyword>
<dbReference type="PROSITE" id="PS50104">
    <property type="entry name" value="TIR"/>
    <property type="match status" value="1"/>
</dbReference>
<dbReference type="InterPro" id="IPR032675">
    <property type="entry name" value="LRR_dom_sf"/>
</dbReference>
<dbReference type="InterPro" id="IPR027417">
    <property type="entry name" value="P-loop_NTPase"/>
</dbReference>
<dbReference type="Proteomes" id="UP000029121">
    <property type="component" value="Unassembled WGS sequence"/>
</dbReference>
<evidence type="ECO:0000259" key="13">
    <source>
        <dbReference type="PROSITE" id="PS50811"/>
    </source>
</evidence>
<dbReference type="STRING" id="81985.R0EUJ3"/>
<dbReference type="Pfam" id="PF01582">
    <property type="entry name" value="TIR"/>
    <property type="match status" value="1"/>
</dbReference>
<evidence type="ECO:0000313" key="14">
    <source>
        <dbReference type="EMBL" id="EOA12792.1"/>
    </source>
</evidence>
<keyword evidence="10" id="KW-0539">Nucleus</keyword>
<keyword evidence="6" id="KW-0067">ATP-binding</keyword>
<dbReference type="Gene3D" id="3.80.10.10">
    <property type="entry name" value="Ribonuclease Inhibitor"/>
    <property type="match status" value="2"/>
</dbReference>
<protein>
    <submittedName>
        <fullName evidence="14">Uncharacterized protein</fullName>
    </submittedName>
</protein>
<dbReference type="SUPFAM" id="SSF118290">
    <property type="entry name" value="WRKY DNA-binding domain"/>
    <property type="match status" value="1"/>
</dbReference>
<gene>
    <name evidence="14" type="ORF">CARUB_v10025742mg</name>
</gene>
<dbReference type="InterPro" id="IPR042197">
    <property type="entry name" value="Apaf_helical"/>
</dbReference>
<dbReference type="Pfam" id="PF07725">
    <property type="entry name" value="LRR_3"/>
    <property type="match status" value="1"/>
</dbReference>
<evidence type="ECO:0000256" key="4">
    <source>
        <dbReference type="ARBA" id="ARBA00022741"/>
    </source>
</evidence>
<evidence type="ECO:0000256" key="8">
    <source>
        <dbReference type="ARBA" id="ARBA00023125"/>
    </source>
</evidence>
<dbReference type="SUPFAM" id="SSF52058">
    <property type="entry name" value="L domain-like"/>
    <property type="match status" value="1"/>
</dbReference>
<dbReference type="InterPro" id="IPR011713">
    <property type="entry name" value="Leu-rich_rpt_3"/>
</dbReference>
<sequence length="1411" mass="159396">MTNCENDAGFVCISCVDEVRCSFVSHLSEALRRKGINYAVVDVSSDELFSKESREKVEKARVSVIVLPGNCEPSRVCLDNFAMVLECQRRMVVPVLYGDSPLREEWLSELDLKGLSPVHKSRKECSDSTLVEEIVGDVYEKLFYSGRIGIYSKLLEIEKLVGNQPFGIRCVGIWGMPGIGKTTLAKAVFDQMSGAFDASCFIEDYEKSIHEKGLYCLLEEHLLKESPGNDATIMNLSSLRDRLNSKRVLVVLDDVRNGLVAESFLEGFDWLEPGSLIIITSRDKQVFRLCQINQIYEVQGLNEREALQLFLLCASLKDMGEQNLREFSLKVINYANGNPLAINVYGRELKGKKKLSEMETVFLKVKRRPPFKIVDAFKSSYDTLSDNEKNIFLDIACFFHGENVNYVIQLLEGCGFFPHVGIDVLVEKSLVTVSENRVRLHNLTQAVGQEIINGETVQIERRKRLWEPWSIKYLLEYNEPKANEEPKTTFKRAQGSEEIEGMFLDASNLKFDVQPSAFKNMLNLRLLKIYCSNPEVHPVINFPKDFFHSLPDELRLLHWENYPLQSLPQSFDPRHLVEINMPYSQLQKLWGGTKNLEALRTVRLCHSQHLVDIDDLVKAQNLEVIDLQGCTRLQNFPAAGQLLHLRVVNLSGCIEIKSFLEIPPNIETLHLQGTGILALPLSTVKPNHRELLNFLTEIPSLSEALKLERLTSLLECRTSCQDLGKLICLELKDCSCLQSLPNLANLDLLNVLDLSGCSRLNSIQGFPRFLKELYLTGTAIREVPQLPQSLELLNAHGSIVQSLPDMANLEFLKVLDLSGCSELETVQGFPRNLKELYLAGTTLREVPQLPLSLELLNAHGSVSLKSIRPNYYKLPMHYTFSNLFDLSPQVVNDFLVKALTNVKHISRKYMQNLNKAPTFSFSAPSHANQNAPLGLQPGSSVMTRLNPYWRNMLVGFGMMVEVAFSEDYCDATGFGISCVCRWSNKEGRSYKIERNFHCWPPGKVVPKVLKNHTFVFCDINMSPSTDGGNDPGIWADLVVFEFFPINQQTKSLIDRFTVTRCGIRVIDVTTGYTSLKNISLVLSLNPMEVSGYEVVEEVLRVSYDDLQEMDKVLFLYIACLFNDEDVDVVAPLIAGIDLAVSSGLKVLADVSLISVSSNGEIVMHSLLRKMAKEILHGQAIVLSDCESTMADNLSDIPKKRRKRNIKKVVCATANEDLWSWRKYGKKEILGSLFPRSYFRCTHKFAQGCKATKQVQRSDTDPNMFTITYLSEHNHPSSTEWMALAGPSRPTRSTSSSNYSAVTTSASSRVSQNKVKSNKLHLPSSSTPPGNAGVQLKEKDMEEFQDNMELDNDVEDICTLELFPEFQHQPEENPSSSTFDNKDWSDWFSMFSIPKFQDQPEEGPFSPDWLWE</sequence>
<dbReference type="GO" id="GO:0043531">
    <property type="term" value="F:ADP binding"/>
    <property type="evidence" value="ECO:0007669"/>
    <property type="project" value="InterPro"/>
</dbReference>
<organism evidence="14 15">
    <name type="scientific">Capsella rubella</name>
    <dbReference type="NCBI Taxonomy" id="81985"/>
    <lineage>
        <taxon>Eukaryota</taxon>
        <taxon>Viridiplantae</taxon>
        <taxon>Streptophyta</taxon>
        <taxon>Embryophyta</taxon>
        <taxon>Tracheophyta</taxon>
        <taxon>Spermatophyta</taxon>
        <taxon>Magnoliopsida</taxon>
        <taxon>eudicotyledons</taxon>
        <taxon>Gunneridae</taxon>
        <taxon>Pentapetalae</taxon>
        <taxon>rosids</taxon>
        <taxon>malvids</taxon>
        <taxon>Brassicales</taxon>
        <taxon>Brassicaceae</taxon>
        <taxon>Camelineae</taxon>
        <taxon>Capsella</taxon>
    </lineage>
</organism>
<dbReference type="SUPFAM" id="SSF52540">
    <property type="entry name" value="P-loop containing nucleoside triphosphate hydrolases"/>
    <property type="match status" value="1"/>
</dbReference>
<evidence type="ECO:0000256" key="2">
    <source>
        <dbReference type="ARBA" id="ARBA00022614"/>
    </source>
</evidence>
<dbReference type="eggNOG" id="ENOG502SI7S">
    <property type="taxonomic scope" value="Eukaryota"/>
</dbReference>
<evidence type="ECO:0000256" key="10">
    <source>
        <dbReference type="ARBA" id="ARBA00023242"/>
    </source>
</evidence>
<dbReference type="InterPro" id="IPR003657">
    <property type="entry name" value="WRKY_dom"/>
</dbReference>
<dbReference type="Gene3D" id="1.10.8.430">
    <property type="entry name" value="Helical domain of apoptotic protease-activating factors"/>
    <property type="match status" value="1"/>
</dbReference>
<evidence type="ECO:0000256" key="7">
    <source>
        <dbReference type="ARBA" id="ARBA00023015"/>
    </source>
</evidence>